<dbReference type="PRINTS" id="PR00359">
    <property type="entry name" value="BP450"/>
</dbReference>
<dbReference type="GO" id="GO:0020037">
    <property type="term" value="F:heme binding"/>
    <property type="evidence" value="ECO:0007669"/>
    <property type="project" value="InterPro"/>
</dbReference>
<dbReference type="InterPro" id="IPR001128">
    <property type="entry name" value="Cyt_P450"/>
</dbReference>
<reference evidence="8 9" key="1">
    <citation type="submission" date="2016-01" db="EMBL/GenBank/DDBJ databases">
        <title>The new phylogeny of the genus Mycobacterium.</title>
        <authorList>
            <person name="Tarcisio F."/>
            <person name="Conor M."/>
            <person name="Antonella G."/>
            <person name="Elisabetta G."/>
            <person name="Giulia F.S."/>
            <person name="Sara T."/>
            <person name="Anna F."/>
            <person name="Clotilde B."/>
            <person name="Roberto B."/>
            <person name="Veronica D.S."/>
            <person name="Fabio R."/>
            <person name="Monica P."/>
            <person name="Olivier J."/>
            <person name="Enrico T."/>
            <person name="Nicola S."/>
        </authorList>
    </citation>
    <scope>NUCLEOTIDE SEQUENCE [LARGE SCALE GENOMIC DNA]</scope>
    <source>
        <strain evidence="8 9">DSM 44572</strain>
    </source>
</reference>
<keyword evidence="4" id="KW-0479">Metal-binding</keyword>
<keyword evidence="9" id="KW-1185">Reference proteome</keyword>
<dbReference type="Proteomes" id="UP000193529">
    <property type="component" value="Unassembled WGS sequence"/>
</dbReference>
<evidence type="ECO:0000256" key="2">
    <source>
        <dbReference type="ARBA" id="ARBA00010617"/>
    </source>
</evidence>
<accession>A0A1X1ZZ22</accession>
<comment type="cofactor">
    <cofactor evidence="1">
        <name>heme</name>
        <dbReference type="ChEBI" id="CHEBI:30413"/>
    </cofactor>
</comment>
<dbReference type="Gene3D" id="1.10.630.10">
    <property type="entry name" value="Cytochrome P450"/>
    <property type="match status" value="1"/>
</dbReference>
<keyword evidence="6" id="KW-0408">Iron</keyword>
<evidence type="ECO:0000256" key="4">
    <source>
        <dbReference type="ARBA" id="ARBA00022723"/>
    </source>
</evidence>
<dbReference type="PANTHER" id="PTHR46696">
    <property type="entry name" value="P450, PUTATIVE (EUROFUNG)-RELATED"/>
    <property type="match status" value="1"/>
</dbReference>
<dbReference type="GO" id="GO:0006707">
    <property type="term" value="P:cholesterol catabolic process"/>
    <property type="evidence" value="ECO:0007669"/>
    <property type="project" value="TreeGrafter"/>
</dbReference>
<evidence type="ECO:0000313" key="9">
    <source>
        <dbReference type="Proteomes" id="UP000193529"/>
    </source>
</evidence>
<dbReference type="STRING" id="153971.AWC19_01235"/>
<evidence type="ECO:0000313" key="8">
    <source>
        <dbReference type="EMBL" id="ORW32318.1"/>
    </source>
</evidence>
<comment type="similarity">
    <text evidence="2">Belongs to the cytochrome P450 family.</text>
</comment>
<dbReference type="GO" id="GO:0005506">
    <property type="term" value="F:iron ion binding"/>
    <property type="evidence" value="ECO:0007669"/>
    <property type="project" value="InterPro"/>
</dbReference>
<keyword evidence="5" id="KW-0560">Oxidoreductase</keyword>
<dbReference type="InterPro" id="IPR002397">
    <property type="entry name" value="Cyt_P450_B"/>
</dbReference>
<keyword evidence="7" id="KW-0503">Monooxygenase</keyword>
<evidence type="ECO:0000256" key="5">
    <source>
        <dbReference type="ARBA" id="ARBA00023002"/>
    </source>
</evidence>
<dbReference type="AlphaFoldDB" id="A0A1X1ZZ22"/>
<evidence type="ECO:0000256" key="7">
    <source>
        <dbReference type="ARBA" id="ARBA00023033"/>
    </source>
</evidence>
<keyword evidence="3" id="KW-0349">Heme</keyword>
<evidence type="ECO:0000256" key="6">
    <source>
        <dbReference type="ARBA" id="ARBA00023004"/>
    </source>
</evidence>
<dbReference type="GO" id="GO:0036199">
    <property type="term" value="F:cholest-4-en-3-one 26-monooxygenase activity"/>
    <property type="evidence" value="ECO:0007669"/>
    <property type="project" value="TreeGrafter"/>
</dbReference>
<sequence length="418" mass="46435">MTAAAVDLSDFAVWRNGFPDELFAELRRTRPLFRHELTPGVARLFSGTVQREFWIATKHRHAVRLHRDTDAFTAVDGPLIQPVGMFASYPTIINMDPPELNKRRKLISSAFNPRAIAKLEDGIRARAARMIDGLLSAGGGDWIADVADALPMTVIGDIIGIPESDRPRIFDSLDAILKANAPGARPRWQDYTELYATIFGYAMELTAQKRRNPTDDIWSTLATAVITGEDGERFSLPANELEFFFFVLTFAGSDTTKNALAVGVRAFVENPEQLERYRAEEAVRAGAVEEVLRWATPVAYWTRTTKVDVEMDGERIPAGQRVVSTLRSANRDEEVFTAPFTFDIGRHPNPHVAFGGGGPHHCLGAMLARAELRAVFDELLLRCDDIELGPPKVAHPNLTTNMSIYDEMAISLTERRGA</sequence>
<dbReference type="InterPro" id="IPR036396">
    <property type="entry name" value="Cyt_P450_sf"/>
</dbReference>
<dbReference type="EMBL" id="LQPJ01000024">
    <property type="protein sequence ID" value="ORW32318.1"/>
    <property type="molecule type" value="Genomic_DNA"/>
</dbReference>
<gene>
    <name evidence="8" type="ORF">AWC19_01235</name>
</gene>
<dbReference type="OrthoDB" id="5241086at2"/>
<proteinExistence type="inferred from homology"/>
<dbReference type="PANTHER" id="PTHR46696:SF4">
    <property type="entry name" value="BIOTIN BIOSYNTHESIS CYTOCHROME P450"/>
    <property type="match status" value="1"/>
</dbReference>
<evidence type="ECO:0000256" key="3">
    <source>
        <dbReference type="ARBA" id="ARBA00022617"/>
    </source>
</evidence>
<comment type="caution">
    <text evidence="8">The sequence shown here is derived from an EMBL/GenBank/DDBJ whole genome shotgun (WGS) entry which is preliminary data.</text>
</comment>
<protein>
    <submittedName>
        <fullName evidence="8">Cytochrome</fullName>
    </submittedName>
</protein>
<evidence type="ECO:0000256" key="1">
    <source>
        <dbReference type="ARBA" id="ARBA00001971"/>
    </source>
</evidence>
<dbReference type="Pfam" id="PF00067">
    <property type="entry name" value="p450"/>
    <property type="match status" value="1"/>
</dbReference>
<name>A0A1X1ZZ22_9MYCO</name>
<dbReference type="SUPFAM" id="SSF48264">
    <property type="entry name" value="Cytochrome P450"/>
    <property type="match status" value="1"/>
</dbReference>
<dbReference type="RefSeq" id="WP_085076541.1">
    <property type="nucleotide sequence ID" value="NZ_JACKRZ010000072.1"/>
</dbReference>
<dbReference type="GO" id="GO:0008395">
    <property type="term" value="F:steroid hydroxylase activity"/>
    <property type="evidence" value="ECO:0007669"/>
    <property type="project" value="TreeGrafter"/>
</dbReference>
<organism evidence="8 9">
    <name type="scientific">Mycobacterium palustre</name>
    <dbReference type="NCBI Taxonomy" id="153971"/>
    <lineage>
        <taxon>Bacteria</taxon>
        <taxon>Bacillati</taxon>
        <taxon>Actinomycetota</taxon>
        <taxon>Actinomycetes</taxon>
        <taxon>Mycobacteriales</taxon>
        <taxon>Mycobacteriaceae</taxon>
        <taxon>Mycobacterium</taxon>
        <taxon>Mycobacterium simiae complex</taxon>
    </lineage>
</organism>